<evidence type="ECO:0000313" key="2">
    <source>
        <dbReference type="EMBL" id="MEC0227709.1"/>
    </source>
</evidence>
<accession>A0ABU6G4L7</accession>
<dbReference type="EMBL" id="JARLKY010000023">
    <property type="protein sequence ID" value="MEC0227709.1"/>
    <property type="molecule type" value="Genomic_DNA"/>
</dbReference>
<gene>
    <name evidence="2" type="ORF">P4I72_11290</name>
</gene>
<proteinExistence type="predicted"/>
<keyword evidence="3" id="KW-1185">Reference proteome</keyword>
<dbReference type="Proteomes" id="UP001338137">
    <property type="component" value="Unassembled WGS sequence"/>
</dbReference>
<organism evidence="2 3">
    <name type="scientific">Paenibacillus alba</name>
    <dbReference type="NCBI Taxonomy" id="1197127"/>
    <lineage>
        <taxon>Bacteria</taxon>
        <taxon>Bacillati</taxon>
        <taxon>Bacillota</taxon>
        <taxon>Bacilli</taxon>
        <taxon>Bacillales</taxon>
        <taxon>Paenibacillaceae</taxon>
        <taxon>Paenibacillus</taxon>
    </lineage>
</organism>
<feature type="compositionally biased region" description="Basic residues" evidence="1">
    <location>
        <begin position="52"/>
        <end position="63"/>
    </location>
</feature>
<evidence type="ECO:0000256" key="1">
    <source>
        <dbReference type="SAM" id="MobiDB-lite"/>
    </source>
</evidence>
<reference evidence="2 3" key="1">
    <citation type="submission" date="2023-03" db="EMBL/GenBank/DDBJ databases">
        <title>Bacillus Genome Sequencing.</title>
        <authorList>
            <person name="Dunlap C."/>
        </authorList>
    </citation>
    <scope>NUCLEOTIDE SEQUENCE [LARGE SCALE GENOMIC DNA]</scope>
    <source>
        <strain evidence="2 3">BD-533</strain>
    </source>
</reference>
<comment type="caution">
    <text evidence="2">The sequence shown here is derived from an EMBL/GenBank/DDBJ whole genome shotgun (WGS) entry which is preliminary data.</text>
</comment>
<protein>
    <submittedName>
        <fullName evidence="2">Uncharacterized protein</fullName>
    </submittedName>
</protein>
<feature type="region of interest" description="Disordered" evidence="1">
    <location>
        <begin position="28"/>
        <end position="63"/>
    </location>
</feature>
<sequence length="63" mass="6879">MTGLMLLPNNSIKAKKGLSLKEKNIELGLSLPKRPSPEGNSIERALSLPKKQSQRAKRAASPR</sequence>
<name>A0ABU6G4L7_9BACL</name>
<dbReference type="RefSeq" id="WP_326072009.1">
    <property type="nucleotide sequence ID" value="NZ_JARLKY010000023.1"/>
</dbReference>
<evidence type="ECO:0000313" key="3">
    <source>
        <dbReference type="Proteomes" id="UP001338137"/>
    </source>
</evidence>